<comment type="caution">
    <text evidence="1">The sequence shown here is derived from an EMBL/GenBank/DDBJ whole genome shotgun (WGS) entry which is preliminary data.</text>
</comment>
<dbReference type="AlphaFoldDB" id="X1HFT6"/>
<feature type="non-terminal residue" evidence="1">
    <location>
        <position position="1"/>
    </location>
</feature>
<accession>X1HFT6</accession>
<evidence type="ECO:0000313" key="1">
    <source>
        <dbReference type="EMBL" id="GAH44168.1"/>
    </source>
</evidence>
<protein>
    <submittedName>
        <fullName evidence="1">Uncharacterized protein</fullName>
    </submittedName>
</protein>
<gene>
    <name evidence="1" type="ORF">S03H2_19201</name>
</gene>
<name>X1HFT6_9ZZZZ</name>
<organism evidence="1">
    <name type="scientific">marine sediment metagenome</name>
    <dbReference type="NCBI Taxonomy" id="412755"/>
    <lineage>
        <taxon>unclassified sequences</taxon>
        <taxon>metagenomes</taxon>
        <taxon>ecological metagenomes</taxon>
    </lineage>
</organism>
<sequence length="51" mass="5681">IILDVPVGKTKIISSIGKILTHFFISTSELLRKYVLISLAICPFVFPDFEG</sequence>
<reference evidence="1" key="1">
    <citation type="journal article" date="2014" name="Front. Microbiol.">
        <title>High frequency of phylogenetically diverse reductive dehalogenase-homologous genes in deep subseafloor sedimentary metagenomes.</title>
        <authorList>
            <person name="Kawai M."/>
            <person name="Futagami T."/>
            <person name="Toyoda A."/>
            <person name="Takaki Y."/>
            <person name="Nishi S."/>
            <person name="Hori S."/>
            <person name="Arai W."/>
            <person name="Tsubouchi T."/>
            <person name="Morono Y."/>
            <person name="Uchiyama I."/>
            <person name="Ito T."/>
            <person name="Fujiyama A."/>
            <person name="Inagaki F."/>
            <person name="Takami H."/>
        </authorList>
    </citation>
    <scope>NUCLEOTIDE SEQUENCE</scope>
    <source>
        <strain evidence="1">Expedition CK06-06</strain>
    </source>
</reference>
<dbReference type="EMBL" id="BARU01010013">
    <property type="protein sequence ID" value="GAH44168.1"/>
    <property type="molecule type" value="Genomic_DNA"/>
</dbReference>
<proteinExistence type="predicted"/>